<dbReference type="AlphaFoldDB" id="A0A1N5YXZ4"/>
<dbReference type="EMBL" id="FSQT01000002">
    <property type="protein sequence ID" value="SIN14481.1"/>
    <property type="molecule type" value="Genomic_DNA"/>
</dbReference>
<proteinExistence type="predicted"/>
<protein>
    <submittedName>
        <fullName evidence="4">Uncharacterized protein</fullName>
    </submittedName>
</protein>
<name>A0A1N5YXZ4_9ACTN</name>
<sequence>MTTADKITVGVAIATALGVGALIKSWVDHLLSRGEKKVSIADQSVQTAATVMTMLDGQLKRVQEALDKAQQESEELRLTLAETKTAKGKLSEQLKEAKKSLQGVNVQLSNASSAIGAMQGDVQQVRASGGLGGLAAQSRAGREFLDSFLKTHGATTIAQITGSAGSHGSADPEARSHR</sequence>
<accession>A0A1N5YXZ4</accession>
<keyword evidence="1" id="KW-0175">Coiled coil</keyword>
<keyword evidence="3" id="KW-0472">Membrane</keyword>
<evidence type="ECO:0000313" key="4">
    <source>
        <dbReference type="EMBL" id="SIN14481.1"/>
    </source>
</evidence>
<feature type="region of interest" description="Disordered" evidence="2">
    <location>
        <begin position="159"/>
        <end position="178"/>
    </location>
</feature>
<evidence type="ECO:0000313" key="5">
    <source>
        <dbReference type="Proteomes" id="UP000185124"/>
    </source>
</evidence>
<evidence type="ECO:0000256" key="2">
    <source>
        <dbReference type="SAM" id="MobiDB-lite"/>
    </source>
</evidence>
<reference evidence="5" key="1">
    <citation type="submission" date="2016-12" db="EMBL/GenBank/DDBJ databases">
        <authorList>
            <person name="Varghese N."/>
            <person name="Submissions S."/>
        </authorList>
    </citation>
    <scope>NUCLEOTIDE SEQUENCE [LARGE SCALE GENOMIC DNA]</scope>
    <source>
        <strain evidence="5">DSM 45599</strain>
    </source>
</reference>
<dbReference type="Proteomes" id="UP000185124">
    <property type="component" value="Unassembled WGS sequence"/>
</dbReference>
<dbReference type="RefSeq" id="WP_074313684.1">
    <property type="nucleotide sequence ID" value="NZ_FSQT01000002.1"/>
</dbReference>
<feature type="transmembrane region" description="Helical" evidence="3">
    <location>
        <begin position="6"/>
        <end position="27"/>
    </location>
</feature>
<organism evidence="4 5">
    <name type="scientific">Micromonospora cremea</name>
    <dbReference type="NCBI Taxonomy" id="709881"/>
    <lineage>
        <taxon>Bacteria</taxon>
        <taxon>Bacillati</taxon>
        <taxon>Actinomycetota</taxon>
        <taxon>Actinomycetes</taxon>
        <taxon>Micromonosporales</taxon>
        <taxon>Micromonosporaceae</taxon>
        <taxon>Micromonospora</taxon>
    </lineage>
</organism>
<evidence type="ECO:0000256" key="1">
    <source>
        <dbReference type="SAM" id="Coils"/>
    </source>
</evidence>
<keyword evidence="5" id="KW-1185">Reference proteome</keyword>
<keyword evidence="3" id="KW-1133">Transmembrane helix</keyword>
<dbReference type="OrthoDB" id="9990654at2"/>
<feature type="coiled-coil region" evidence="1">
    <location>
        <begin position="52"/>
        <end position="107"/>
    </location>
</feature>
<gene>
    <name evidence="4" type="ORF">SAMN04489832_3415</name>
</gene>
<evidence type="ECO:0000256" key="3">
    <source>
        <dbReference type="SAM" id="Phobius"/>
    </source>
</evidence>
<keyword evidence="3" id="KW-0812">Transmembrane</keyword>